<organism evidence="2 3">
    <name type="scientific">Meripilus lineatus</name>
    <dbReference type="NCBI Taxonomy" id="2056292"/>
    <lineage>
        <taxon>Eukaryota</taxon>
        <taxon>Fungi</taxon>
        <taxon>Dikarya</taxon>
        <taxon>Basidiomycota</taxon>
        <taxon>Agaricomycotina</taxon>
        <taxon>Agaricomycetes</taxon>
        <taxon>Polyporales</taxon>
        <taxon>Meripilaceae</taxon>
        <taxon>Meripilus</taxon>
    </lineage>
</organism>
<feature type="compositionally biased region" description="Polar residues" evidence="1">
    <location>
        <begin position="20"/>
        <end position="35"/>
    </location>
</feature>
<feature type="region of interest" description="Disordered" evidence="1">
    <location>
        <begin position="1"/>
        <end position="258"/>
    </location>
</feature>
<sequence>MILSSPSVSHAPGSIYPDIPSQQNTHLRTNTTPSVDPSRRHTSYLPSSPRREIRPLRSSPLAGPSIVQDGSLTGSDESGSSQINEERRKFRPNRISSIPEVPSTFGRPASLCSPSGISIDIHSPASDVSEISEYGSSPSDLPSPTEPEPAKRSRRLSWGIVKLTPLPALPARSPSSRSSKRNSYRPPSPPPPVPDIPTWALPSSPISPARRSAVSLSAASARRPSTAPTVPSSRSSVCLGHCTGPSTSRDPELNWLSSAAPPKFSRLSLKAEGVILPVSAKDASKLAKRRSTATISGSSPPYHYLPAAPESKDDKGSKGKGQKSCPPSRMPSTTSLASLGSQISTSSVPLPAPPFSTTSRNNSLSSLASGASSMNAPTPSLSLSRTSSAGSATEPDEMGVLRGLETALGSSTSAGEFQKAVVGVEVRVNDVCVDVIATSDASKAGKAQVLGASTATLVKDPAAPVKAPVSSTNAPRKLERGKGTIKRLWKRVVGSVKH</sequence>
<feature type="compositionally biased region" description="Pro residues" evidence="1">
    <location>
        <begin position="186"/>
        <end position="195"/>
    </location>
</feature>
<proteinExistence type="predicted"/>
<gene>
    <name evidence="2" type="ORF">NLI96_g324</name>
</gene>
<evidence type="ECO:0000313" key="2">
    <source>
        <dbReference type="EMBL" id="KAJ3491981.1"/>
    </source>
</evidence>
<keyword evidence="3" id="KW-1185">Reference proteome</keyword>
<reference evidence="2" key="1">
    <citation type="submission" date="2022-07" db="EMBL/GenBank/DDBJ databases">
        <title>Genome Sequence of Physisporinus lineatus.</title>
        <authorList>
            <person name="Buettner E."/>
        </authorList>
    </citation>
    <scope>NUCLEOTIDE SEQUENCE</scope>
    <source>
        <strain evidence="2">VT162</strain>
    </source>
</reference>
<name>A0AAD5YJG8_9APHY</name>
<feature type="compositionally biased region" description="Polar residues" evidence="1">
    <location>
        <begin position="68"/>
        <end position="83"/>
    </location>
</feature>
<protein>
    <submittedName>
        <fullName evidence="2">Uncharacterized protein</fullName>
    </submittedName>
</protein>
<accession>A0AAD5YJG8</accession>
<feature type="region of interest" description="Disordered" evidence="1">
    <location>
        <begin position="279"/>
        <end position="396"/>
    </location>
</feature>
<feature type="compositionally biased region" description="Low complexity" evidence="1">
    <location>
        <begin position="200"/>
        <end position="228"/>
    </location>
</feature>
<dbReference type="AlphaFoldDB" id="A0AAD5YJG8"/>
<comment type="caution">
    <text evidence="2">The sequence shown here is derived from an EMBL/GenBank/DDBJ whole genome shotgun (WGS) entry which is preliminary data.</text>
</comment>
<dbReference type="EMBL" id="JANAWD010000004">
    <property type="protein sequence ID" value="KAJ3491981.1"/>
    <property type="molecule type" value="Genomic_DNA"/>
</dbReference>
<evidence type="ECO:0000313" key="3">
    <source>
        <dbReference type="Proteomes" id="UP001212997"/>
    </source>
</evidence>
<evidence type="ECO:0000256" key="1">
    <source>
        <dbReference type="SAM" id="MobiDB-lite"/>
    </source>
</evidence>
<feature type="compositionally biased region" description="Low complexity" evidence="1">
    <location>
        <begin position="356"/>
        <end position="393"/>
    </location>
</feature>
<feature type="compositionally biased region" description="Low complexity" evidence="1">
    <location>
        <begin position="165"/>
        <end position="177"/>
    </location>
</feature>
<feature type="compositionally biased region" description="Polar residues" evidence="1">
    <location>
        <begin position="330"/>
        <end position="348"/>
    </location>
</feature>
<dbReference type="Proteomes" id="UP001212997">
    <property type="component" value="Unassembled WGS sequence"/>
</dbReference>